<evidence type="ECO:0000256" key="12">
    <source>
        <dbReference type="SAM" id="Coils"/>
    </source>
</evidence>
<dbReference type="PROSITE" id="PS50067">
    <property type="entry name" value="KINESIN_MOTOR_2"/>
    <property type="match status" value="1"/>
</dbReference>
<sequence length="1715" mass="193062">MAGASVKVAVRVRPFNSREMSRESKCIIQMSGSTTTIVNPKQPKETPKSFSFDYSYWSHTSPEDINYASQKQVYRDIGEEMLQHAFEGYNVCIFAYGQTGAGKSYTMMGKQEKDQQGIIPQLCEDLFSRINDTTNDNMSYSVEVSYMEIYCERVRDLLNPKNKGNLRVREHPLLGPYVEDLSKLAVTSYNDIQDLMDSGNKARTVAATNMNETSSRSHAVFNIIFTQKRHDAETNITTEKVSKISLVDLAGSERADSTGAKGTRLKEGANINKSLTTLGKVISALAEMDSGPNKNKKKKKTDFIPYRDSVLTWLLRENLGGNSRTAMVAALSPADINYDETLSTLRYADRAKQIRCNAVINEDPNNKLIRELKDEVTRLRDLLYAQGLGDITDTGTVPGGPRLTNALVGMSPSSSLSALSSRAASVSSLHERILFAPGSEEAIERLKETEKIIAELNETWEEKLRRTEAIRMEREALLAEMGVAMREDGGTLGVFSPKKTPHLVNLNEDPLMSECLLYYIKDGITRVGREDAEKRQDIVLSGHFIKEEHCVFRSDSRGGSEAVVTLEPCEGADTYVNGKKVTEPSVLRSGNRIIMGKSHVFRFNHPEQARQERERTPCAETPAEPVDWAFAQRELLEKQGIDMKQEMEQRLQELEDQYRREREEATYLLEQQRLDYESKLEALQKQMDSRYYPEVNEEEEEPEDEVQWTERECELALWAFRKWKWYQFTSLRDLLWGNAIFLKEANAISVELKKKVQFQFVLLTDTLYSPLPPDLLPPEAAKDRETRPFPRTIVAVEVQDQKNGATHYWTLEKLRQRLDLMREMYDRAAEVPSSVIEDCDNVVTGGDPFYDRFPWFRLVGRAFVYLSNLLYPVPLVHRVAIVSEKGEVKGFLRVAVQAISADEEAPDYGSGVRQSGTAKISFDDQHFEKFQAESCPGVGMSRSGTSQEELRIVEGQGQAADSGPSADEVNNNTCSAVTPEGLLDSPEKAALDGPLDAALDHLGLGSTFTFRVTVLQASSISAEYADIFCQFNFIHRHDEAFSTEPLKNTGRGPPLGFYHVQNIAVEVTRSFIEYIKSQPLVFEVFGHYQQHPFPPLCKDVLSPLRPSRRHFPRVMPLSKPVPATKLSTLTRPCPGPCHCKYDLLVYFEICELEANGDYIPAVVDHRGGMPCMGTFLLHQGIQRRITVTLLHETGSHIRWKEVRELVVGRIRNTPETDESLIDPNILSLSILSSGYICPAQDDRQFLDSDMPSVSFGSDTRTFYQFEAAWDSSMHNSLLLNRVTPYREKIYMTLSAYIEMENCTQPAVVTKDFCMVFYSRDAKLPASRSIRNLFGSGSLRASESNRVTGVYELSLCHVADAGSPGMQRRRRRVLDTSVAYVRGEENLAGWRPRSDSLILDHQWELEKLSLLQEVEKTRHYLLLREKLETAQRPGPEAPSPASSEDSEAHGSSSASSPLTAEARPASLEAPSERQRELAVKCLRLLTHSFNREYTHSHVCVSASESKLSEMSVTLLRDPSMSPLGAATLTPSSTCPSLVEGRYGASDLRTLQPCSRPASPEPEPLPEADAKKPPSPARAAEADKEPQRLLVPDIQEIRVSPIVSKKGYLHFLEPHTAGWAKRFVVVRRPYAYMYNSDKDAVERFVLNLSTAQVEYSEDQQAMLKTPNTFAVCTEHRGILLQASSDKDMHDWLYAFNPLLAGTIRSKLSRRRSAQMRV</sequence>
<protein>
    <recommendedName>
        <fullName evidence="10">plus-end-directed kinesin ATPase</fullName>
        <ecNumber evidence="10">5.6.1.3</ecNumber>
    </recommendedName>
</protein>
<evidence type="ECO:0000256" key="7">
    <source>
        <dbReference type="ARBA" id="ARBA00023175"/>
    </source>
</evidence>
<name>A0ABM4HVY4_ODOVR</name>
<dbReference type="InterPro" id="IPR032405">
    <property type="entry name" value="Kinesin_assoc"/>
</dbReference>
<dbReference type="SMART" id="SM00240">
    <property type="entry name" value="FHA"/>
    <property type="match status" value="1"/>
</dbReference>
<dbReference type="InterPro" id="IPR049780">
    <property type="entry name" value="PH_KIFIA_KIFIB"/>
</dbReference>
<feature type="compositionally biased region" description="Low complexity" evidence="13">
    <location>
        <begin position="1438"/>
        <end position="1461"/>
    </location>
</feature>
<dbReference type="InterPro" id="IPR036961">
    <property type="entry name" value="Kinesin_motor_dom_sf"/>
</dbReference>
<proteinExistence type="inferred from homology"/>
<dbReference type="SUPFAM" id="SSF52540">
    <property type="entry name" value="P-loop containing nucleoside triphosphate hydrolases"/>
    <property type="match status" value="1"/>
</dbReference>
<dbReference type="RefSeq" id="XP_070319732.1">
    <property type="nucleotide sequence ID" value="XM_070463631.1"/>
</dbReference>
<dbReference type="GeneID" id="110150276"/>
<keyword evidence="7 11" id="KW-0505">Motor protein</keyword>
<dbReference type="Pfam" id="PF00169">
    <property type="entry name" value="PH"/>
    <property type="match status" value="1"/>
</dbReference>
<dbReference type="SUPFAM" id="SSF49879">
    <property type="entry name" value="SMAD/FHA domain"/>
    <property type="match status" value="1"/>
</dbReference>
<dbReference type="Pfam" id="PF00225">
    <property type="entry name" value="Kinesin"/>
    <property type="match status" value="1"/>
</dbReference>
<dbReference type="Pfam" id="PF12423">
    <property type="entry name" value="KIF1B"/>
    <property type="match status" value="1"/>
</dbReference>
<organism evidence="17 18">
    <name type="scientific">Odocoileus virginianus</name>
    <name type="common">White-tailed deer</name>
    <dbReference type="NCBI Taxonomy" id="9874"/>
    <lineage>
        <taxon>Eukaryota</taxon>
        <taxon>Metazoa</taxon>
        <taxon>Chordata</taxon>
        <taxon>Craniata</taxon>
        <taxon>Vertebrata</taxon>
        <taxon>Euteleostomi</taxon>
        <taxon>Mammalia</taxon>
        <taxon>Eutheria</taxon>
        <taxon>Laurasiatheria</taxon>
        <taxon>Artiodactyla</taxon>
        <taxon>Ruminantia</taxon>
        <taxon>Pecora</taxon>
        <taxon>Cervidae</taxon>
        <taxon>Odocoileinae</taxon>
        <taxon>Odocoileus</taxon>
    </lineage>
</organism>
<dbReference type="InterPro" id="IPR019821">
    <property type="entry name" value="Kinesin_motor_CS"/>
</dbReference>
<accession>A0ABM4HVY4</accession>
<evidence type="ECO:0000259" key="14">
    <source>
        <dbReference type="PROSITE" id="PS50003"/>
    </source>
</evidence>
<feature type="coiled-coil region" evidence="12">
    <location>
        <begin position="439"/>
        <end position="466"/>
    </location>
</feature>
<dbReference type="Pfam" id="PF16183">
    <property type="entry name" value="Kinesin_assoc"/>
    <property type="match status" value="1"/>
</dbReference>
<dbReference type="PROSITE" id="PS00411">
    <property type="entry name" value="KINESIN_MOTOR_1"/>
    <property type="match status" value="1"/>
</dbReference>
<keyword evidence="2" id="KW-0963">Cytoplasm</keyword>
<comment type="subcellular location">
    <subcellularLocation>
        <location evidence="1">Cytoplasm</location>
        <location evidence="1">Cytoskeleton</location>
    </subcellularLocation>
</comment>
<dbReference type="PROSITE" id="PS50006">
    <property type="entry name" value="FHA_DOMAIN"/>
    <property type="match status" value="1"/>
</dbReference>
<dbReference type="InterPro" id="IPR000253">
    <property type="entry name" value="FHA_dom"/>
</dbReference>
<dbReference type="CDD" id="cd01365">
    <property type="entry name" value="KISc_KIF1A_KIF1B"/>
    <property type="match status" value="1"/>
</dbReference>
<dbReference type="Pfam" id="PF00498">
    <property type="entry name" value="FHA"/>
    <property type="match status" value="1"/>
</dbReference>
<dbReference type="SMART" id="SM00233">
    <property type="entry name" value="PH"/>
    <property type="match status" value="1"/>
</dbReference>
<dbReference type="Proteomes" id="UP001652640">
    <property type="component" value="Unplaced"/>
</dbReference>
<feature type="coiled-coil region" evidence="12">
    <location>
        <begin position="637"/>
        <end position="671"/>
    </location>
</feature>
<dbReference type="PANTHER" id="PTHR47117:SF2">
    <property type="entry name" value="KINESIN-LIKE PROTEIN KIF1A ISOFORM X1"/>
    <property type="match status" value="1"/>
</dbReference>
<dbReference type="InterPro" id="IPR011993">
    <property type="entry name" value="PH-like_dom_sf"/>
</dbReference>
<dbReference type="PANTHER" id="PTHR47117">
    <property type="entry name" value="STAR-RELATED LIPID TRANSFER PROTEIN 9"/>
    <property type="match status" value="1"/>
</dbReference>
<dbReference type="PROSITE" id="PS50003">
    <property type="entry name" value="PH_DOMAIN"/>
    <property type="match status" value="1"/>
</dbReference>
<dbReference type="EC" id="5.6.1.3" evidence="10"/>
<evidence type="ECO:0000259" key="15">
    <source>
        <dbReference type="PROSITE" id="PS50006"/>
    </source>
</evidence>
<reference evidence="18" key="1">
    <citation type="submission" date="2025-08" db="UniProtKB">
        <authorList>
            <consortium name="RefSeq"/>
        </authorList>
    </citation>
    <scope>IDENTIFICATION</scope>
    <source>
        <tissue evidence="18">Tongue muscle</tissue>
    </source>
</reference>
<dbReference type="CDD" id="cd22726">
    <property type="entry name" value="FHA_KIF1A"/>
    <property type="match status" value="1"/>
</dbReference>
<evidence type="ECO:0000256" key="11">
    <source>
        <dbReference type="PROSITE-ProRule" id="PRU00283"/>
    </source>
</evidence>
<dbReference type="InterPro" id="IPR049779">
    <property type="entry name" value="FHA_KIF1A"/>
</dbReference>
<evidence type="ECO:0000256" key="4">
    <source>
        <dbReference type="ARBA" id="ARBA00022741"/>
    </source>
</evidence>
<comment type="similarity">
    <text evidence="11">Belongs to the TRAFAC class myosin-kinesin ATPase superfamily. Kinesin family.</text>
</comment>
<evidence type="ECO:0000313" key="17">
    <source>
        <dbReference type="Proteomes" id="UP001652640"/>
    </source>
</evidence>
<evidence type="ECO:0000256" key="1">
    <source>
        <dbReference type="ARBA" id="ARBA00004245"/>
    </source>
</evidence>
<dbReference type="SMART" id="SM00129">
    <property type="entry name" value="KISc"/>
    <property type="match status" value="1"/>
</dbReference>
<evidence type="ECO:0000256" key="3">
    <source>
        <dbReference type="ARBA" id="ARBA00022701"/>
    </source>
</evidence>
<keyword evidence="5 11" id="KW-0067">ATP-binding</keyword>
<gene>
    <name evidence="18" type="primary">KIF1A</name>
</gene>
<evidence type="ECO:0000313" key="18">
    <source>
        <dbReference type="RefSeq" id="XP_070319732.1"/>
    </source>
</evidence>
<feature type="domain" description="PH" evidence="14">
    <location>
        <begin position="1600"/>
        <end position="1698"/>
    </location>
</feature>
<dbReference type="Gene3D" id="3.40.850.10">
    <property type="entry name" value="Kinesin motor domain"/>
    <property type="match status" value="1"/>
</dbReference>
<evidence type="ECO:0000256" key="8">
    <source>
        <dbReference type="ARBA" id="ARBA00023212"/>
    </source>
</evidence>
<feature type="domain" description="FHA" evidence="15">
    <location>
        <begin position="525"/>
        <end position="581"/>
    </location>
</feature>
<dbReference type="InterPro" id="IPR022164">
    <property type="entry name" value="Kinesin-like"/>
</dbReference>
<dbReference type="SUPFAM" id="SSF50729">
    <property type="entry name" value="PH domain-like"/>
    <property type="match status" value="1"/>
</dbReference>
<comment type="catalytic activity">
    <reaction evidence="9">
        <text>ATP + H2O + a kinesin associated with a microtubule at position (n) = ADP + phosphate a kinesin associated with a microtubule at position (n+1, toward the plus end).</text>
        <dbReference type="EC" id="5.6.1.3"/>
    </reaction>
</comment>
<dbReference type="InterPro" id="IPR001752">
    <property type="entry name" value="Kinesin_motor_dom"/>
</dbReference>
<dbReference type="Gene3D" id="2.60.200.20">
    <property type="match status" value="1"/>
</dbReference>
<keyword evidence="17" id="KW-1185">Reference proteome</keyword>
<dbReference type="Gene3D" id="2.30.29.30">
    <property type="entry name" value="Pleckstrin-homology domain (PH domain)/Phosphotyrosine-binding domain (PTB)"/>
    <property type="match status" value="1"/>
</dbReference>
<dbReference type="Gene3D" id="6.10.250.2520">
    <property type="match status" value="1"/>
</dbReference>
<evidence type="ECO:0000259" key="16">
    <source>
        <dbReference type="PROSITE" id="PS50067"/>
    </source>
</evidence>
<dbReference type="InterPro" id="IPR008984">
    <property type="entry name" value="SMAD_FHA_dom_sf"/>
</dbReference>
<feature type="domain" description="Kinesin motor" evidence="16">
    <location>
        <begin position="5"/>
        <end position="354"/>
    </location>
</feature>
<feature type="binding site" evidence="11">
    <location>
        <begin position="97"/>
        <end position="104"/>
    </location>
    <ligand>
        <name>ATP</name>
        <dbReference type="ChEBI" id="CHEBI:30616"/>
    </ligand>
</feature>
<evidence type="ECO:0000256" key="5">
    <source>
        <dbReference type="ARBA" id="ARBA00022840"/>
    </source>
</evidence>
<evidence type="ECO:0000256" key="2">
    <source>
        <dbReference type="ARBA" id="ARBA00022490"/>
    </source>
</evidence>
<keyword evidence="4 11" id="KW-0547">Nucleotide-binding</keyword>
<keyword evidence="6 12" id="KW-0175">Coiled coil</keyword>
<dbReference type="PRINTS" id="PR00380">
    <property type="entry name" value="KINESINHEAVY"/>
</dbReference>
<evidence type="ECO:0000256" key="10">
    <source>
        <dbReference type="ARBA" id="ARBA00066390"/>
    </source>
</evidence>
<dbReference type="InterPro" id="IPR022140">
    <property type="entry name" value="Kinesin-like_KIF1-typ"/>
</dbReference>
<feature type="region of interest" description="Disordered" evidence="13">
    <location>
        <begin position="1547"/>
        <end position="1583"/>
    </location>
</feature>
<dbReference type="InterPro" id="IPR001849">
    <property type="entry name" value="PH_domain"/>
</dbReference>
<evidence type="ECO:0000256" key="9">
    <source>
        <dbReference type="ARBA" id="ARBA00050273"/>
    </source>
</evidence>
<keyword evidence="3" id="KW-0493">Microtubule</keyword>
<keyword evidence="8" id="KW-0206">Cytoskeleton</keyword>
<dbReference type="CDD" id="cd01233">
    <property type="entry name" value="PH_KIFIA_KIFIB"/>
    <property type="match status" value="1"/>
</dbReference>
<feature type="region of interest" description="Disordered" evidence="13">
    <location>
        <begin position="1426"/>
        <end position="1471"/>
    </location>
</feature>
<dbReference type="Pfam" id="PF12473">
    <property type="entry name" value="DUF3694"/>
    <property type="match status" value="1"/>
</dbReference>
<dbReference type="InterPro" id="IPR027417">
    <property type="entry name" value="P-loop_NTPase"/>
</dbReference>
<evidence type="ECO:0000256" key="6">
    <source>
        <dbReference type="ARBA" id="ARBA00023054"/>
    </source>
</evidence>
<evidence type="ECO:0000256" key="13">
    <source>
        <dbReference type="SAM" id="MobiDB-lite"/>
    </source>
</evidence>